<dbReference type="KEGG" id="nso:NIASO_18920"/>
<keyword evidence="1" id="KW-0812">Transmembrane</keyword>
<keyword evidence="1" id="KW-0472">Membrane</keyword>
<reference evidence="2 3" key="1">
    <citation type="submission" date="2013-12" db="EMBL/GenBank/DDBJ databases">
        <authorList>
            <consortium name="DOE Joint Genome Institute"/>
            <person name="Eisen J."/>
            <person name="Huntemann M."/>
            <person name="Han J."/>
            <person name="Chen A."/>
            <person name="Kyrpides N."/>
            <person name="Mavromatis K."/>
            <person name="Markowitz V."/>
            <person name="Palaniappan K."/>
            <person name="Ivanova N."/>
            <person name="Schaumberg A."/>
            <person name="Pati A."/>
            <person name="Liolios K."/>
            <person name="Nordberg H.P."/>
            <person name="Cantor M.N."/>
            <person name="Hua S.X."/>
            <person name="Woyke T."/>
        </authorList>
    </citation>
    <scope>NUCLEOTIDE SEQUENCE [LARGE SCALE GENOMIC DNA]</scope>
    <source>
        <strain evidence="3">DSM 19437</strain>
    </source>
</reference>
<gene>
    <name evidence="2" type="ORF">NIASO_18920</name>
</gene>
<name>W0F972_9BACT</name>
<proteinExistence type="predicted"/>
<sequence>MSFFPKAKMLNPFKLTRSNTEEIILLIVYIIVGCGLGFLIGCAIENMSF</sequence>
<accession>W0F972</accession>
<evidence type="ECO:0000313" key="3">
    <source>
        <dbReference type="Proteomes" id="UP000003586"/>
    </source>
</evidence>
<dbReference type="PROSITE" id="PS51257">
    <property type="entry name" value="PROKAR_LIPOPROTEIN"/>
    <property type="match status" value="1"/>
</dbReference>
<keyword evidence="1" id="KW-1133">Transmembrane helix</keyword>
<dbReference type="Proteomes" id="UP000003586">
    <property type="component" value="Chromosome"/>
</dbReference>
<dbReference type="HOGENOM" id="CLU_3138234_0_0_10"/>
<protein>
    <submittedName>
        <fullName evidence="2">Uncharacterized protein</fullName>
    </submittedName>
</protein>
<organism evidence="2 3">
    <name type="scientific">Niabella soli DSM 19437</name>
    <dbReference type="NCBI Taxonomy" id="929713"/>
    <lineage>
        <taxon>Bacteria</taxon>
        <taxon>Pseudomonadati</taxon>
        <taxon>Bacteroidota</taxon>
        <taxon>Chitinophagia</taxon>
        <taxon>Chitinophagales</taxon>
        <taxon>Chitinophagaceae</taxon>
        <taxon>Niabella</taxon>
    </lineage>
</organism>
<dbReference type="AlphaFoldDB" id="W0F972"/>
<evidence type="ECO:0000256" key="1">
    <source>
        <dbReference type="SAM" id="Phobius"/>
    </source>
</evidence>
<evidence type="ECO:0000313" key="2">
    <source>
        <dbReference type="EMBL" id="AHF18024.1"/>
    </source>
</evidence>
<dbReference type="EMBL" id="CP007035">
    <property type="protein sequence ID" value="AHF18024.1"/>
    <property type="molecule type" value="Genomic_DNA"/>
</dbReference>
<feature type="transmembrane region" description="Helical" evidence="1">
    <location>
        <begin position="23"/>
        <end position="44"/>
    </location>
</feature>
<keyword evidence="3" id="KW-1185">Reference proteome</keyword>